<feature type="non-terminal residue" evidence="2">
    <location>
        <position position="1"/>
    </location>
</feature>
<accession>A0A699VM19</accession>
<evidence type="ECO:0000256" key="1">
    <source>
        <dbReference type="SAM" id="MobiDB-lite"/>
    </source>
</evidence>
<sequence length="83" mass="8755">NTKSLLSTDTFGNSGVDVSETSGLDTPAKDVVDSGNGSALIFLVGYGTGSEVVTGLPDEFQEGDMVDALSRVLEQKRYVFVSY</sequence>
<evidence type="ECO:0000313" key="2">
    <source>
        <dbReference type="EMBL" id="GFD32824.1"/>
    </source>
</evidence>
<reference evidence="2" key="1">
    <citation type="journal article" date="2019" name="Sci. Rep.">
        <title>Draft genome of Tanacetum cinerariifolium, the natural source of mosquito coil.</title>
        <authorList>
            <person name="Yamashiro T."/>
            <person name="Shiraishi A."/>
            <person name="Satake H."/>
            <person name="Nakayama K."/>
        </authorList>
    </citation>
    <scope>NUCLEOTIDE SEQUENCE</scope>
</reference>
<protein>
    <submittedName>
        <fullName evidence="2">Uncharacterized protein</fullName>
    </submittedName>
</protein>
<gene>
    <name evidence="2" type="ORF">Tci_904793</name>
</gene>
<feature type="region of interest" description="Disordered" evidence="1">
    <location>
        <begin position="1"/>
        <end position="30"/>
    </location>
</feature>
<name>A0A699VM19_TANCI</name>
<dbReference type="AlphaFoldDB" id="A0A699VM19"/>
<comment type="caution">
    <text evidence="2">The sequence shown here is derived from an EMBL/GenBank/DDBJ whole genome shotgun (WGS) entry which is preliminary data.</text>
</comment>
<dbReference type="EMBL" id="BKCJ011428548">
    <property type="protein sequence ID" value="GFD32824.1"/>
    <property type="molecule type" value="Genomic_DNA"/>
</dbReference>
<organism evidence="2">
    <name type="scientific">Tanacetum cinerariifolium</name>
    <name type="common">Dalmatian daisy</name>
    <name type="synonym">Chrysanthemum cinerariifolium</name>
    <dbReference type="NCBI Taxonomy" id="118510"/>
    <lineage>
        <taxon>Eukaryota</taxon>
        <taxon>Viridiplantae</taxon>
        <taxon>Streptophyta</taxon>
        <taxon>Embryophyta</taxon>
        <taxon>Tracheophyta</taxon>
        <taxon>Spermatophyta</taxon>
        <taxon>Magnoliopsida</taxon>
        <taxon>eudicotyledons</taxon>
        <taxon>Gunneridae</taxon>
        <taxon>Pentapetalae</taxon>
        <taxon>asterids</taxon>
        <taxon>campanulids</taxon>
        <taxon>Asterales</taxon>
        <taxon>Asteraceae</taxon>
        <taxon>Asteroideae</taxon>
        <taxon>Anthemideae</taxon>
        <taxon>Anthemidinae</taxon>
        <taxon>Tanacetum</taxon>
    </lineage>
</organism>
<proteinExistence type="predicted"/>
<feature type="compositionally biased region" description="Polar residues" evidence="1">
    <location>
        <begin position="1"/>
        <end position="13"/>
    </location>
</feature>